<organism evidence="2 3">
    <name type="scientific">Amycolatopsis antarctica</name>
    <dbReference type="NCBI Taxonomy" id="1854586"/>
    <lineage>
        <taxon>Bacteria</taxon>
        <taxon>Bacillati</taxon>
        <taxon>Actinomycetota</taxon>
        <taxon>Actinomycetes</taxon>
        <taxon>Pseudonocardiales</taxon>
        <taxon>Pseudonocardiaceae</taxon>
        <taxon>Amycolatopsis</taxon>
    </lineage>
</organism>
<feature type="domain" description="HTH cro/C1-type" evidence="1">
    <location>
        <begin position="20"/>
        <end position="53"/>
    </location>
</feature>
<evidence type="ECO:0000259" key="1">
    <source>
        <dbReference type="PROSITE" id="PS50943"/>
    </source>
</evidence>
<dbReference type="InterPro" id="IPR001387">
    <property type="entry name" value="Cro/C1-type_HTH"/>
</dbReference>
<comment type="caution">
    <text evidence="2">The sequence shown here is derived from an EMBL/GenBank/DDBJ whole genome shotgun (WGS) entry which is preliminary data.</text>
</comment>
<accession>A0A263D4X2</accession>
<dbReference type="CDD" id="cd00093">
    <property type="entry name" value="HTH_XRE"/>
    <property type="match status" value="1"/>
</dbReference>
<sequence length="302" mass="33840">MGRNPGWEPTARARELGGELRQARERAELTMRDLSRQLGWSPSKTSRIECGLRGVAEMDVVLYLANCGVVRDELERLLDLAREPDGGHWLRSHGERLPDELRSLVVLESTAHTITAFEHMLVPGMLQTEEYAREVFRLAERFPPDAVERLVRARMARQSLLHRRTPAAFTFYLHENALRSMVGGPEVMHEQVMKLLLACSWPNSTIRVVPRAAGAAGTFEGPFWFIECAEHPPVVYVQNVTASVFLDGAEHLDVYRRIVAKLARVALDAGQSRSWLARLAGRHDVPRSQSDVPPSPPGTTLA</sequence>
<dbReference type="PROSITE" id="PS50943">
    <property type="entry name" value="HTH_CROC1"/>
    <property type="match status" value="1"/>
</dbReference>
<dbReference type="InterPro" id="IPR010982">
    <property type="entry name" value="Lambda_DNA-bd_dom_sf"/>
</dbReference>
<dbReference type="InterPro" id="IPR043917">
    <property type="entry name" value="DUF5753"/>
</dbReference>
<dbReference type="SUPFAM" id="SSF47413">
    <property type="entry name" value="lambda repressor-like DNA-binding domains"/>
    <property type="match status" value="1"/>
</dbReference>
<dbReference type="EMBL" id="NKYE01000004">
    <property type="protein sequence ID" value="OZM73544.1"/>
    <property type="molecule type" value="Genomic_DNA"/>
</dbReference>
<evidence type="ECO:0000313" key="3">
    <source>
        <dbReference type="Proteomes" id="UP000242444"/>
    </source>
</evidence>
<protein>
    <submittedName>
        <fullName evidence="2">Transcriptional regulator</fullName>
    </submittedName>
</protein>
<dbReference type="AlphaFoldDB" id="A0A263D4X2"/>
<keyword evidence="3" id="KW-1185">Reference proteome</keyword>
<dbReference type="OrthoDB" id="3672921at2"/>
<proteinExistence type="predicted"/>
<name>A0A263D4X2_9PSEU</name>
<gene>
    <name evidence="2" type="ORF">CFN78_08365</name>
</gene>
<dbReference type="InParanoid" id="A0A263D4X2"/>
<dbReference type="SMART" id="SM00530">
    <property type="entry name" value="HTH_XRE"/>
    <property type="match status" value="1"/>
</dbReference>
<dbReference type="RefSeq" id="WP_094862060.1">
    <property type="nucleotide sequence ID" value="NZ_NKYE01000004.1"/>
</dbReference>
<dbReference type="Gene3D" id="1.10.260.40">
    <property type="entry name" value="lambda repressor-like DNA-binding domains"/>
    <property type="match status" value="1"/>
</dbReference>
<dbReference type="Pfam" id="PF19054">
    <property type="entry name" value="DUF5753"/>
    <property type="match status" value="1"/>
</dbReference>
<dbReference type="GO" id="GO:0003677">
    <property type="term" value="F:DNA binding"/>
    <property type="evidence" value="ECO:0007669"/>
    <property type="project" value="InterPro"/>
</dbReference>
<reference evidence="2 3" key="1">
    <citation type="submission" date="2017-07" db="EMBL/GenBank/DDBJ databases">
        <title>Amycolatopsis antarcticus sp. nov., isolated from the surface of an Antarcticus brown macroalga.</title>
        <authorList>
            <person name="Wang J."/>
            <person name="Leiva S."/>
            <person name="Huang J."/>
            <person name="Huang Y."/>
        </authorList>
    </citation>
    <scope>NUCLEOTIDE SEQUENCE [LARGE SCALE GENOMIC DNA]</scope>
    <source>
        <strain evidence="2 3">AU-G6</strain>
    </source>
</reference>
<evidence type="ECO:0000313" key="2">
    <source>
        <dbReference type="EMBL" id="OZM73544.1"/>
    </source>
</evidence>
<dbReference type="Pfam" id="PF13560">
    <property type="entry name" value="HTH_31"/>
    <property type="match status" value="1"/>
</dbReference>
<dbReference type="Proteomes" id="UP000242444">
    <property type="component" value="Unassembled WGS sequence"/>
</dbReference>